<keyword evidence="7 10" id="KW-1133">Transmembrane helix</keyword>
<keyword evidence="8 10" id="KW-0472">Membrane</keyword>
<dbReference type="PIRSF" id="PIRSF006603">
    <property type="entry name" value="DinF"/>
    <property type="match status" value="1"/>
</dbReference>
<accession>A0A267MPL8</accession>
<reference evidence="11 12" key="1">
    <citation type="submission" date="2017-06" db="EMBL/GenBank/DDBJ databases">
        <title>Draft genome sequence of anaerobic fermentative bacterium Anaeromicrobium sediminis DY2726D isolated from West Pacific Ocean sediments.</title>
        <authorList>
            <person name="Zeng X."/>
        </authorList>
    </citation>
    <scope>NUCLEOTIDE SEQUENCE [LARGE SCALE GENOMIC DNA]</scope>
    <source>
        <strain evidence="11 12">DY2726D</strain>
    </source>
</reference>
<keyword evidence="12" id="KW-1185">Reference proteome</keyword>
<feature type="transmembrane region" description="Helical" evidence="10">
    <location>
        <begin position="134"/>
        <end position="152"/>
    </location>
</feature>
<evidence type="ECO:0000256" key="3">
    <source>
        <dbReference type="ARBA" id="ARBA00022106"/>
    </source>
</evidence>
<name>A0A267MPL8_9FIRM</name>
<evidence type="ECO:0000256" key="1">
    <source>
        <dbReference type="ARBA" id="ARBA00004651"/>
    </source>
</evidence>
<dbReference type="PANTHER" id="PTHR43823">
    <property type="entry name" value="SPORULATION PROTEIN YKVU"/>
    <property type="match status" value="1"/>
</dbReference>
<keyword evidence="9" id="KW-0046">Antibiotic resistance</keyword>
<evidence type="ECO:0000256" key="10">
    <source>
        <dbReference type="SAM" id="Phobius"/>
    </source>
</evidence>
<dbReference type="PANTHER" id="PTHR43823:SF3">
    <property type="entry name" value="MULTIDRUG EXPORT PROTEIN MEPA"/>
    <property type="match status" value="1"/>
</dbReference>
<evidence type="ECO:0000256" key="2">
    <source>
        <dbReference type="ARBA" id="ARBA00008417"/>
    </source>
</evidence>
<dbReference type="EMBL" id="NIBG01000002">
    <property type="protein sequence ID" value="PAB60838.1"/>
    <property type="molecule type" value="Genomic_DNA"/>
</dbReference>
<gene>
    <name evidence="11" type="ORF">CCE28_03835</name>
</gene>
<dbReference type="GO" id="GO:0042910">
    <property type="term" value="F:xenobiotic transmembrane transporter activity"/>
    <property type="evidence" value="ECO:0007669"/>
    <property type="project" value="InterPro"/>
</dbReference>
<feature type="transmembrane region" description="Helical" evidence="10">
    <location>
        <begin position="189"/>
        <end position="209"/>
    </location>
</feature>
<dbReference type="InterPro" id="IPR048279">
    <property type="entry name" value="MdtK-like"/>
</dbReference>
<evidence type="ECO:0000256" key="8">
    <source>
        <dbReference type="ARBA" id="ARBA00023136"/>
    </source>
</evidence>
<feature type="transmembrane region" description="Helical" evidence="10">
    <location>
        <begin position="57"/>
        <end position="82"/>
    </location>
</feature>
<evidence type="ECO:0000256" key="5">
    <source>
        <dbReference type="ARBA" id="ARBA00022475"/>
    </source>
</evidence>
<feature type="transmembrane region" description="Helical" evidence="10">
    <location>
        <begin position="94"/>
        <end position="114"/>
    </location>
</feature>
<feature type="transmembrane region" description="Helical" evidence="10">
    <location>
        <begin position="229"/>
        <end position="255"/>
    </location>
</feature>
<dbReference type="AlphaFoldDB" id="A0A267MPL8"/>
<evidence type="ECO:0000256" key="7">
    <source>
        <dbReference type="ARBA" id="ARBA00022989"/>
    </source>
</evidence>
<dbReference type="CDD" id="cd13143">
    <property type="entry name" value="MATE_MepA_like"/>
    <property type="match status" value="1"/>
</dbReference>
<dbReference type="OrthoDB" id="9811110at2"/>
<keyword evidence="5" id="KW-1003">Cell membrane</keyword>
<dbReference type="GO" id="GO:0046677">
    <property type="term" value="P:response to antibiotic"/>
    <property type="evidence" value="ECO:0007669"/>
    <property type="project" value="UniProtKB-KW"/>
</dbReference>
<feature type="transmembrane region" description="Helical" evidence="10">
    <location>
        <begin position="412"/>
        <end position="434"/>
    </location>
</feature>
<dbReference type="GO" id="GO:0005886">
    <property type="term" value="C:plasma membrane"/>
    <property type="evidence" value="ECO:0007669"/>
    <property type="project" value="UniProtKB-SubCell"/>
</dbReference>
<feature type="transmembrane region" description="Helical" evidence="10">
    <location>
        <begin position="267"/>
        <end position="291"/>
    </location>
</feature>
<dbReference type="Proteomes" id="UP000216024">
    <property type="component" value="Unassembled WGS sequence"/>
</dbReference>
<proteinExistence type="inferred from homology"/>
<dbReference type="GO" id="GO:0015297">
    <property type="term" value="F:antiporter activity"/>
    <property type="evidence" value="ECO:0007669"/>
    <property type="project" value="InterPro"/>
</dbReference>
<feature type="transmembrane region" description="Helical" evidence="10">
    <location>
        <begin position="12"/>
        <end position="37"/>
    </location>
</feature>
<dbReference type="Pfam" id="PF01554">
    <property type="entry name" value="MatE"/>
    <property type="match status" value="2"/>
</dbReference>
<keyword evidence="4" id="KW-0813">Transport</keyword>
<evidence type="ECO:0000256" key="9">
    <source>
        <dbReference type="ARBA" id="ARBA00023251"/>
    </source>
</evidence>
<keyword evidence="6 10" id="KW-0812">Transmembrane</keyword>
<comment type="caution">
    <text evidence="11">The sequence shown here is derived from an EMBL/GenBank/DDBJ whole genome shotgun (WGS) entry which is preliminary data.</text>
</comment>
<feature type="transmembrane region" description="Helical" evidence="10">
    <location>
        <begin position="356"/>
        <end position="376"/>
    </location>
</feature>
<evidence type="ECO:0000256" key="4">
    <source>
        <dbReference type="ARBA" id="ARBA00022448"/>
    </source>
</evidence>
<organism evidence="11 12">
    <name type="scientific">Anaeromicrobium sediminis</name>
    <dbReference type="NCBI Taxonomy" id="1478221"/>
    <lineage>
        <taxon>Bacteria</taxon>
        <taxon>Bacillati</taxon>
        <taxon>Bacillota</taxon>
        <taxon>Clostridia</taxon>
        <taxon>Peptostreptococcales</taxon>
        <taxon>Thermotaleaceae</taxon>
        <taxon>Anaeromicrobium</taxon>
    </lineage>
</organism>
<dbReference type="InterPro" id="IPR002528">
    <property type="entry name" value="MATE_fam"/>
</dbReference>
<comment type="similarity">
    <text evidence="2">Belongs to the multi antimicrobial extrusion (MATE) (TC 2.A.66.1) family. MepA subfamily.</text>
</comment>
<comment type="subcellular location">
    <subcellularLocation>
        <location evidence="1">Cell membrane</location>
        <topology evidence="1">Multi-pass membrane protein</topology>
    </subcellularLocation>
</comment>
<feature type="transmembrane region" description="Helical" evidence="10">
    <location>
        <begin position="161"/>
        <end position="183"/>
    </location>
</feature>
<sequence>MILNENLWKVMFKLSWPAVIAMILYGLNTVADVIFVGRFVGETALAGVSLAYPLTQITLGLGSLVGVGAGSALSIAIGANDYDTQKKLLGNANYLNILFALIFTLIGTVFATGLVKMMGGSGEELIFGVNYFRVTVYGAFFWIAGLAGNMIVRAEGKMKSAAVMMGIGLIVNIIANYILIVILDLGVEGAAIGTNIGMIVYTITSLVYFSRKKASFEARPFSINRDKKIIKAIISMGIPSFIMTIMCLIQAIVVLNAITNFGTTSDIAFYGLTYRVFTFMLTPIFGLMRALQPVIGINFGATKYNRVIRSFKVFAIGGALIMLPLWLVMMLSPKMILNLMLPGNNFVFREIMNFRIYMALLPILPIIFMAMTFFPAINKGKQASIMGIARQLLFYVPVMMIMPRFFGIKWVYIGSFLIDLIITLWAAIIVGMEFKVLKGSNEKLNFDMGEN</sequence>
<dbReference type="InterPro" id="IPR051327">
    <property type="entry name" value="MATE_MepA_subfamily"/>
</dbReference>
<protein>
    <recommendedName>
        <fullName evidence="3">Multidrug export protein MepA</fullName>
    </recommendedName>
</protein>
<evidence type="ECO:0000313" key="11">
    <source>
        <dbReference type="EMBL" id="PAB60838.1"/>
    </source>
</evidence>
<evidence type="ECO:0000313" key="12">
    <source>
        <dbReference type="Proteomes" id="UP000216024"/>
    </source>
</evidence>
<feature type="transmembrane region" description="Helical" evidence="10">
    <location>
        <begin position="311"/>
        <end position="336"/>
    </location>
</feature>
<dbReference type="InterPro" id="IPR045070">
    <property type="entry name" value="MATE_MepA-like"/>
</dbReference>
<evidence type="ECO:0000256" key="6">
    <source>
        <dbReference type="ARBA" id="ARBA00022692"/>
    </source>
</evidence>